<dbReference type="InterPro" id="IPR029044">
    <property type="entry name" value="Nucleotide-diphossugar_trans"/>
</dbReference>
<evidence type="ECO:0000256" key="2">
    <source>
        <dbReference type="ARBA" id="ARBA00006739"/>
    </source>
</evidence>
<dbReference type="GO" id="GO:0000271">
    <property type="term" value="P:polysaccharide biosynthetic process"/>
    <property type="evidence" value="ECO:0007669"/>
    <property type="project" value="InterPro"/>
</dbReference>
<dbReference type="CDD" id="cd06442">
    <property type="entry name" value="DPM1_like"/>
    <property type="match status" value="1"/>
</dbReference>
<evidence type="ECO:0000259" key="10">
    <source>
        <dbReference type="Pfam" id="PF04138"/>
    </source>
</evidence>
<dbReference type="EMBL" id="MEZN01000003">
    <property type="protein sequence ID" value="OGD57024.1"/>
    <property type="molecule type" value="Genomic_DNA"/>
</dbReference>
<evidence type="ECO:0000256" key="7">
    <source>
        <dbReference type="ARBA" id="ARBA00023136"/>
    </source>
</evidence>
<dbReference type="AlphaFoldDB" id="A0A1F5DPP6"/>
<feature type="transmembrane region" description="Helical" evidence="8">
    <location>
        <begin position="307"/>
        <end position="329"/>
    </location>
</feature>
<evidence type="ECO:0008006" key="13">
    <source>
        <dbReference type="Google" id="ProtNLM"/>
    </source>
</evidence>
<dbReference type="GO" id="GO:0004582">
    <property type="term" value="F:dolichyl-phosphate beta-D-mannosyltransferase activity"/>
    <property type="evidence" value="ECO:0007669"/>
    <property type="project" value="InterPro"/>
</dbReference>
<evidence type="ECO:0000256" key="4">
    <source>
        <dbReference type="ARBA" id="ARBA00022679"/>
    </source>
</evidence>
<dbReference type="Proteomes" id="UP000176791">
    <property type="component" value="Unassembled WGS sequence"/>
</dbReference>
<reference evidence="11 12" key="1">
    <citation type="journal article" date="2016" name="Nat. Commun.">
        <title>Thousands of microbial genomes shed light on interconnected biogeochemical processes in an aquifer system.</title>
        <authorList>
            <person name="Anantharaman K."/>
            <person name="Brown C.T."/>
            <person name="Hug L.A."/>
            <person name="Sharon I."/>
            <person name="Castelle C.J."/>
            <person name="Probst A.J."/>
            <person name="Thomas B.C."/>
            <person name="Singh A."/>
            <person name="Wilkins M.J."/>
            <person name="Karaoz U."/>
            <person name="Brodie E.L."/>
            <person name="Williams K.H."/>
            <person name="Hubbard S.S."/>
            <person name="Banfield J.F."/>
        </authorList>
    </citation>
    <scope>NUCLEOTIDE SEQUENCE [LARGE SCALE GENOMIC DNA]</scope>
</reference>
<sequence length="366" mass="41554">MKIVVVIPTYNEKDNIGATIDNLIKVLTQIPARHQAEILVIDDNSPDGTAEIVKQKAKLEPRIKYLPNRHKAGLGAAYIKAFRYAMDKLGADAVFEYDADGSHQPKYIPGMVGELDKGADVVVGSRYVPGGSMPDNWGWDRKLISYLGNFIARSVLWAWQYKDMTSGFRVTKTSFLKQVDLDNLLSKQFAYKIHLYYALHRLGAKIVEFPIDFIDRSLGSSKFPRNNILDSLRVVFTLRWRQNEKLFKVLLVGGLGSVVQLIVYNLFRLRMNLALAQNLSIETAIVSNFIFNNIWTFKEKGWSMVRFIKFNLSSFGSLIIQNIVLLGGVRLLGQSIKIENILVTIGIIIGAIWNYLMYTRVVWKAK</sequence>
<dbReference type="Pfam" id="PF00535">
    <property type="entry name" value="Glycos_transf_2"/>
    <property type="match status" value="1"/>
</dbReference>
<dbReference type="PANTHER" id="PTHR43398">
    <property type="entry name" value="DOLICHOL-PHOSPHATE MANNOSYLTRANSFERASE SUBUNIT 1"/>
    <property type="match status" value="1"/>
</dbReference>
<feature type="transmembrane region" description="Helical" evidence="8">
    <location>
        <begin position="246"/>
        <end position="267"/>
    </location>
</feature>
<evidence type="ECO:0000313" key="11">
    <source>
        <dbReference type="EMBL" id="OGD57024.1"/>
    </source>
</evidence>
<dbReference type="FunFam" id="3.90.550.10:FF:000122">
    <property type="entry name" value="Dolichol-phosphate mannosyltransferase subunit 1"/>
    <property type="match status" value="1"/>
</dbReference>
<dbReference type="STRING" id="1797460.A3E73_01770"/>
<name>A0A1F5DPP6_9BACT</name>
<feature type="transmembrane region" description="Helical" evidence="8">
    <location>
        <begin position="341"/>
        <end position="358"/>
    </location>
</feature>
<keyword evidence="4" id="KW-0808">Transferase</keyword>
<keyword evidence="7 8" id="KW-0472">Membrane</keyword>
<evidence type="ECO:0000259" key="9">
    <source>
        <dbReference type="Pfam" id="PF00535"/>
    </source>
</evidence>
<dbReference type="SUPFAM" id="SSF53448">
    <property type="entry name" value="Nucleotide-diphospho-sugar transferases"/>
    <property type="match status" value="1"/>
</dbReference>
<dbReference type="InterPro" id="IPR007267">
    <property type="entry name" value="GtrA_DPMS_TM"/>
</dbReference>
<dbReference type="Pfam" id="PF04138">
    <property type="entry name" value="GtrA_DPMS_TM"/>
    <property type="match status" value="1"/>
</dbReference>
<proteinExistence type="inferred from homology"/>
<comment type="similarity">
    <text evidence="2">Belongs to the glycosyltransferase 2 family.</text>
</comment>
<protein>
    <recommendedName>
        <fullName evidence="13">Glycosyltransferase 2-like domain-containing protein</fullName>
    </recommendedName>
</protein>
<keyword evidence="5 8" id="KW-0812">Transmembrane</keyword>
<evidence type="ECO:0000256" key="3">
    <source>
        <dbReference type="ARBA" id="ARBA00022676"/>
    </source>
</evidence>
<dbReference type="Gene3D" id="3.90.550.10">
    <property type="entry name" value="Spore Coat Polysaccharide Biosynthesis Protein SpsA, Chain A"/>
    <property type="match status" value="1"/>
</dbReference>
<feature type="domain" description="Glycosyltransferase 2-like" evidence="9">
    <location>
        <begin position="5"/>
        <end position="178"/>
    </location>
</feature>
<comment type="caution">
    <text evidence="11">The sequence shown here is derived from an EMBL/GenBank/DDBJ whole genome shotgun (WGS) entry which is preliminary data.</text>
</comment>
<dbReference type="InterPro" id="IPR039528">
    <property type="entry name" value="DPM1-like"/>
</dbReference>
<keyword evidence="3" id="KW-0328">Glycosyltransferase</keyword>
<evidence type="ECO:0000313" key="12">
    <source>
        <dbReference type="Proteomes" id="UP000176791"/>
    </source>
</evidence>
<feature type="domain" description="GtrA/DPMS transmembrane" evidence="10">
    <location>
        <begin position="250"/>
        <end position="363"/>
    </location>
</feature>
<dbReference type="InterPro" id="IPR001173">
    <property type="entry name" value="Glyco_trans_2-like"/>
</dbReference>
<keyword evidence="6 8" id="KW-1133">Transmembrane helix</keyword>
<dbReference type="GO" id="GO:0009247">
    <property type="term" value="P:glycolipid biosynthetic process"/>
    <property type="evidence" value="ECO:0007669"/>
    <property type="project" value="TreeGrafter"/>
</dbReference>
<accession>A0A1F5DPP6</accession>
<comment type="subcellular location">
    <subcellularLocation>
        <location evidence="1">Membrane</location>
        <topology evidence="1">Multi-pass membrane protein</topology>
    </subcellularLocation>
</comment>
<feature type="transmembrane region" description="Helical" evidence="8">
    <location>
        <begin position="273"/>
        <end position="295"/>
    </location>
</feature>
<evidence type="ECO:0000256" key="5">
    <source>
        <dbReference type="ARBA" id="ARBA00022692"/>
    </source>
</evidence>
<gene>
    <name evidence="11" type="ORF">A3E73_01770</name>
</gene>
<dbReference type="GO" id="GO:0016020">
    <property type="term" value="C:membrane"/>
    <property type="evidence" value="ECO:0007669"/>
    <property type="project" value="UniProtKB-SubCell"/>
</dbReference>
<dbReference type="PANTHER" id="PTHR43398:SF1">
    <property type="entry name" value="DOLICHOL-PHOSPHATE MANNOSYLTRANSFERASE SUBUNIT 1"/>
    <property type="match status" value="1"/>
</dbReference>
<evidence type="ECO:0000256" key="6">
    <source>
        <dbReference type="ARBA" id="ARBA00022989"/>
    </source>
</evidence>
<evidence type="ECO:0000256" key="8">
    <source>
        <dbReference type="SAM" id="Phobius"/>
    </source>
</evidence>
<organism evidence="11 12">
    <name type="scientific">Candidatus Beckwithbacteria bacterium RIFCSPHIGHO2_12_FULL_47_17</name>
    <dbReference type="NCBI Taxonomy" id="1797460"/>
    <lineage>
        <taxon>Bacteria</taxon>
        <taxon>Candidatus Beckwithiibacteriota</taxon>
    </lineage>
</organism>
<evidence type="ECO:0000256" key="1">
    <source>
        <dbReference type="ARBA" id="ARBA00004141"/>
    </source>
</evidence>